<reference evidence="2 3" key="1">
    <citation type="submission" date="2021-02" db="EMBL/GenBank/DDBJ databases">
        <title>Plant Genome Project.</title>
        <authorList>
            <person name="Zhang R.-G."/>
        </authorList>
    </citation>
    <scope>NUCLEOTIDE SEQUENCE [LARGE SCALE GENOMIC DNA]</scope>
    <source>
        <tissue evidence="2">Leaves</tissue>
    </source>
</reference>
<keyword evidence="3" id="KW-1185">Reference proteome</keyword>
<feature type="compositionally biased region" description="Pro residues" evidence="1">
    <location>
        <begin position="108"/>
        <end position="120"/>
    </location>
</feature>
<feature type="region of interest" description="Disordered" evidence="1">
    <location>
        <begin position="87"/>
        <end position="120"/>
    </location>
</feature>
<organism evidence="2 3">
    <name type="scientific">Xanthoceras sorbifolium</name>
    <dbReference type="NCBI Taxonomy" id="99658"/>
    <lineage>
        <taxon>Eukaryota</taxon>
        <taxon>Viridiplantae</taxon>
        <taxon>Streptophyta</taxon>
        <taxon>Embryophyta</taxon>
        <taxon>Tracheophyta</taxon>
        <taxon>Spermatophyta</taxon>
        <taxon>Magnoliopsida</taxon>
        <taxon>eudicotyledons</taxon>
        <taxon>Gunneridae</taxon>
        <taxon>Pentapetalae</taxon>
        <taxon>rosids</taxon>
        <taxon>malvids</taxon>
        <taxon>Sapindales</taxon>
        <taxon>Sapindaceae</taxon>
        <taxon>Xanthoceroideae</taxon>
        <taxon>Xanthoceras</taxon>
    </lineage>
</organism>
<dbReference type="PANTHER" id="PTHR33098:SF36">
    <property type="entry name" value="HYDROXYPROLINE-RICH GLYCOPROTEIN FAMILY PROTEIN"/>
    <property type="match status" value="1"/>
</dbReference>
<proteinExistence type="predicted"/>
<evidence type="ECO:0000256" key="1">
    <source>
        <dbReference type="SAM" id="MobiDB-lite"/>
    </source>
</evidence>
<protein>
    <submittedName>
        <fullName evidence="2">Uncharacterized protein</fullName>
    </submittedName>
</protein>
<gene>
    <name evidence="2" type="ORF">JRO89_XS09G0223300</name>
</gene>
<evidence type="ECO:0000313" key="2">
    <source>
        <dbReference type="EMBL" id="KAH7565529.1"/>
    </source>
</evidence>
<feature type="region of interest" description="Disordered" evidence="1">
    <location>
        <begin position="31"/>
        <end position="52"/>
    </location>
</feature>
<accession>A0ABQ8HMP3</accession>
<dbReference type="Pfam" id="PF05553">
    <property type="entry name" value="DUF761"/>
    <property type="match status" value="1"/>
</dbReference>
<dbReference type="EMBL" id="JAFEMO010000009">
    <property type="protein sequence ID" value="KAH7565529.1"/>
    <property type="molecule type" value="Genomic_DNA"/>
</dbReference>
<dbReference type="PANTHER" id="PTHR33098">
    <property type="entry name" value="COTTON FIBER (DUF761)"/>
    <property type="match status" value="1"/>
</dbReference>
<dbReference type="Proteomes" id="UP000827721">
    <property type="component" value="Unassembled WGS sequence"/>
</dbReference>
<comment type="caution">
    <text evidence="2">The sequence shown here is derived from an EMBL/GenBank/DDBJ whole genome shotgun (WGS) entry which is preliminary data.</text>
</comment>
<name>A0ABQ8HMP3_9ROSI</name>
<evidence type="ECO:0000313" key="3">
    <source>
        <dbReference type="Proteomes" id="UP000827721"/>
    </source>
</evidence>
<sequence length="120" mass="12942">MNAIPTLPPFNIPVWKFEVHGDYMSLKINNDIDSEESASPSSDSRAGTEEYGGDAEATTTLLFCLSPDVNTKADNFIKKFRDGLKLEKMNSVKEKEGGRIGRSNLGPAPGPSLGPKPCPS</sequence>
<feature type="compositionally biased region" description="Basic and acidic residues" evidence="1">
    <location>
        <begin position="87"/>
        <end position="99"/>
    </location>
</feature>
<dbReference type="InterPro" id="IPR008480">
    <property type="entry name" value="DUF761_pln"/>
</dbReference>